<reference evidence="1 2" key="1">
    <citation type="submission" date="2018-08" db="EMBL/GenBank/DDBJ databases">
        <title>Genome and evolution of the arbuscular mycorrhizal fungus Diversispora epigaea (formerly Glomus versiforme) and its bacterial endosymbionts.</title>
        <authorList>
            <person name="Sun X."/>
            <person name="Fei Z."/>
            <person name="Harrison M."/>
        </authorList>
    </citation>
    <scope>NUCLEOTIDE SEQUENCE [LARGE SCALE GENOMIC DNA]</scope>
    <source>
        <strain evidence="1 2">IT104</strain>
    </source>
</reference>
<sequence length="112" mass="13126">MAHHVRKTYLNTYVQVSLDGLDNNGAVCIVDYKMKILSQTARETKQEWFGKRGWTMHSILIYTKDTENKQFNIQAFDHWSDDTKQDAWFTASSLHAALDTLEKKNQMDNYSF</sequence>
<dbReference type="STRING" id="1348612.A0A397G7R3"/>
<dbReference type="OrthoDB" id="2430083at2759"/>
<accession>A0A397G7R3</accession>
<name>A0A397G7R3_9GLOM</name>
<gene>
    <name evidence="1" type="ORF">Glove_642g12</name>
</gene>
<comment type="caution">
    <text evidence="1">The sequence shown here is derived from an EMBL/GenBank/DDBJ whole genome shotgun (WGS) entry which is preliminary data.</text>
</comment>
<dbReference type="Proteomes" id="UP000266861">
    <property type="component" value="Unassembled WGS sequence"/>
</dbReference>
<dbReference type="AlphaFoldDB" id="A0A397G7R3"/>
<evidence type="ECO:0000313" key="1">
    <source>
        <dbReference type="EMBL" id="RHZ45904.1"/>
    </source>
</evidence>
<keyword evidence="2" id="KW-1185">Reference proteome</keyword>
<evidence type="ECO:0000313" key="2">
    <source>
        <dbReference type="Proteomes" id="UP000266861"/>
    </source>
</evidence>
<protein>
    <submittedName>
        <fullName evidence="1">Uncharacterized protein</fullName>
    </submittedName>
</protein>
<organism evidence="1 2">
    <name type="scientific">Diversispora epigaea</name>
    <dbReference type="NCBI Taxonomy" id="1348612"/>
    <lineage>
        <taxon>Eukaryota</taxon>
        <taxon>Fungi</taxon>
        <taxon>Fungi incertae sedis</taxon>
        <taxon>Mucoromycota</taxon>
        <taxon>Glomeromycotina</taxon>
        <taxon>Glomeromycetes</taxon>
        <taxon>Diversisporales</taxon>
        <taxon>Diversisporaceae</taxon>
        <taxon>Diversispora</taxon>
    </lineage>
</organism>
<proteinExistence type="predicted"/>
<dbReference type="EMBL" id="PQFF01000533">
    <property type="protein sequence ID" value="RHZ45904.1"/>
    <property type="molecule type" value="Genomic_DNA"/>
</dbReference>